<dbReference type="SUPFAM" id="SSF55729">
    <property type="entry name" value="Acyl-CoA N-acyltransferases (Nat)"/>
    <property type="match status" value="1"/>
</dbReference>
<evidence type="ECO:0000313" key="3">
    <source>
        <dbReference type="Proteomes" id="UP000253529"/>
    </source>
</evidence>
<dbReference type="CDD" id="cd04301">
    <property type="entry name" value="NAT_SF"/>
    <property type="match status" value="1"/>
</dbReference>
<organism evidence="2 3">
    <name type="scientific">Roseiarcus fermentans</name>
    <dbReference type="NCBI Taxonomy" id="1473586"/>
    <lineage>
        <taxon>Bacteria</taxon>
        <taxon>Pseudomonadati</taxon>
        <taxon>Pseudomonadota</taxon>
        <taxon>Alphaproteobacteria</taxon>
        <taxon>Hyphomicrobiales</taxon>
        <taxon>Roseiarcaceae</taxon>
        <taxon>Roseiarcus</taxon>
    </lineage>
</organism>
<comment type="caution">
    <text evidence="2">The sequence shown here is derived from an EMBL/GenBank/DDBJ whole genome shotgun (WGS) entry which is preliminary data.</text>
</comment>
<dbReference type="InterPro" id="IPR000182">
    <property type="entry name" value="GNAT_dom"/>
</dbReference>
<dbReference type="EMBL" id="QNRK01000008">
    <property type="protein sequence ID" value="RBP15599.1"/>
    <property type="molecule type" value="Genomic_DNA"/>
</dbReference>
<evidence type="ECO:0000259" key="1">
    <source>
        <dbReference type="PROSITE" id="PS51186"/>
    </source>
</evidence>
<dbReference type="OrthoDB" id="9807426at2"/>
<dbReference type="PROSITE" id="PS51186">
    <property type="entry name" value="GNAT"/>
    <property type="match status" value="1"/>
</dbReference>
<dbReference type="AlphaFoldDB" id="A0A366FPF4"/>
<keyword evidence="3" id="KW-1185">Reference proteome</keyword>
<proteinExistence type="predicted"/>
<dbReference type="GO" id="GO:0016747">
    <property type="term" value="F:acyltransferase activity, transferring groups other than amino-acyl groups"/>
    <property type="evidence" value="ECO:0007669"/>
    <property type="project" value="InterPro"/>
</dbReference>
<dbReference type="Pfam" id="PF00583">
    <property type="entry name" value="Acetyltransf_1"/>
    <property type="match status" value="1"/>
</dbReference>
<dbReference type="Gene3D" id="3.40.630.30">
    <property type="match status" value="1"/>
</dbReference>
<gene>
    <name evidence="2" type="ORF">DFR50_108156</name>
</gene>
<name>A0A366FPF4_9HYPH</name>
<accession>A0A366FPF4</accession>
<sequence>MFNPKTYHVIETLHDGSTVEIRAQKPEDRKEIIDLMEHASADTLYHRFFAVKRHFSEKEEHFFFDVNFVDHVVLIAVAERNGAPGIVGGARFVVIEPGKAEVAFSVVDDFQHHGLGAVLMHAITAVARESGITEFTAEVLSDNASMLAVFEHSGLITSTRREGTTVHVTMLFPGAGSSAPEPGVTSRI</sequence>
<reference evidence="2 3" key="1">
    <citation type="submission" date="2018-06" db="EMBL/GenBank/DDBJ databases">
        <title>Genomic Encyclopedia of Type Strains, Phase IV (KMG-IV): sequencing the most valuable type-strain genomes for metagenomic binning, comparative biology and taxonomic classification.</title>
        <authorList>
            <person name="Goeker M."/>
        </authorList>
    </citation>
    <scope>NUCLEOTIDE SEQUENCE [LARGE SCALE GENOMIC DNA]</scope>
    <source>
        <strain evidence="2 3">DSM 24875</strain>
    </source>
</reference>
<dbReference type="Proteomes" id="UP000253529">
    <property type="component" value="Unassembled WGS sequence"/>
</dbReference>
<dbReference type="RefSeq" id="WP_113888896.1">
    <property type="nucleotide sequence ID" value="NZ_QNRK01000008.1"/>
</dbReference>
<evidence type="ECO:0000313" key="2">
    <source>
        <dbReference type="EMBL" id="RBP15599.1"/>
    </source>
</evidence>
<feature type="domain" description="N-acetyltransferase" evidence="1">
    <location>
        <begin position="19"/>
        <end position="175"/>
    </location>
</feature>
<dbReference type="InterPro" id="IPR016181">
    <property type="entry name" value="Acyl_CoA_acyltransferase"/>
</dbReference>
<protein>
    <submittedName>
        <fullName evidence="2">Acetyltransferase (GNAT) family protein</fullName>
    </submittedName>
</protein>
<keyword evidence="2" id="KW-0808">Transferase</keyword>